<reference evidence="3 4" key="1">
    <citation type="submission" date="2021-07" db="EMBL/GenBank/DDBJ databases">
        <title>Mesonia aestuariivivens sp. nov., isolated from a tidal flat.</title>
        <authorList>
            <person name="Kim Y.-O."/>
            <person name="Yoon J.-H."/>
        </authorList>
    </citation>
    <scope>NUCLEOTIDE SEQUENCE [LARGE SCALE GENOMIC DNA]</scope>
    <source>
        <strain evidence="3 4">JHPTF-M18</strain>
    </source>
</reference>
<comment type="function">
    <text evidence="1">Also exhibits azoreductase activity. Catalyzes the reductive cleavage of the azo bond in aromatic azo compounds to the corresponding amines.</text>
</comment>
<comment type="cofactor">
    <cofactor evidence="1">
        <name>FMN</name>
        <dbReference type="ChEBI" id="CHEBI:58210"/>
    </cofactor>
    <text evidence="1">Binds 1 FMN per subunit.</text>
</comment>
<dbReference type="EC" id="1.6.5.-" evidence="1"/>
<dbReference type="PANTHER" id="PTHR43741:SF2">
    <property type="entry name" value="FMN-DEPENDENT NADH:QUINONE OXIDOREDUCTASE"/>
    <property type="match status" value="1"/>
</dbReference>
<comment type="caution">
    <text evidence="3">The sequence shown here is derived from an EMBL/GenBank/DDBJ whole genome shotgun (WGS) entry which is preliminary data.</text>
</comment>
<comment type="similarity">
    <text evidence="1">Belongs to the azoreductase type 1 family.</text>
</comment>
<dbReference type="Proteomes" id="UP000719267">
    <property type="component" value="Unassembled WGS sequence"/>
</dbReference>
<feature type="binding site" evidence="1">
    <location>
        <begin position="16"/>
        <end position="18"/>
    </location>
    <ligand>
        <name>FMN</name>
        <dbReference type="ChEBI" id="CHEBI:58210"/>
    </ligand>
</feature>
<keyword evidence="1" id="KW-0520">NAD</keyword>
<dbReference type="InterPro" id="IPR003680">
    <property type="entry name" value="Flavodoxin_fold"/>
</dbReference>
<dbReference type="EC" id="1.7.1.17" evidence="1"/>
<evidence type="ECO:0000313" key="3">
    <source>
        <dbReference type="EMBL" id="MBW2962333.1"/>
    </source>
</evidence>
<comment type="caution">
    <text evidence="1">Lacks conserved residue(s) required for the propagation of feature annotation.</text>
</comment>
<organism evidence="3 4">
    <name type="scientific">Mesonia aestuariivivens</name>
    <dbReference type="NCBI Taxonomy" id="2796128"/>
    <lineage>
        <taxon>Bacteria</taxon>
        <taxon>Pseudomonadati</taxon>
        <taxon>Bacteroidota</taxon>
        <taxon>Flavobacteriia</taxon>
        <taxon>Flavobacteriales</taxon>
        <taxon>Flavobacteriaceae</taxon>
        <taxon>Mesonia</taxon>
    </lineage>
</organism>
<name>A0ABS6W3A0_9FLAO</name>
<comment type="catalytic activity">
    <reaction evidence="1">
        <text>N,N-dimethyl-1,4-phenylenediamine + anthranilate + 2 NAD(+) = 2-(4-dimethylaminophenyl)diazenylbenzoate + 2 NADH + 2 H(+)</text>
        <dbReference type="Rhea" id="RHEA:55872"/>
        <dbReference type="ChEBI" id="CHEBI:15378"/>
        <dbReference type="ChEBI" id="CHEBI:15783"/>
        <dbReference type="ChEBI" id="CHEBI:16567"/>
        <dbReference type="ChEBI" id="CHEBI:57540"/>
        <dbReference type="ChEBI" id="CHEBI:57945"/>
        <dbReference type="ChEBI" id="CHEBI:71579"/>
        <dbReference type="EC" id="1.7.1.17"/>
    </reaction>
</comment>
<keyword evidence="1" id="KW-0288">FMN</keyword>
<comment type="function">
    <text evidence="1">Quinone reductase that provides resistance to thiol-specific stress caused by electrophilic quinones.</text>
</comment>
<feature type="binding site" evidence="1">
    <location>
        <position position="10"/>
    </location>
    <ligand>
        <name>FMN</name>
        <dbReference type="ChEBI" id="CHEBI:58210"/>
    </ligand>
</feature>
<dbReference type="RefSeq" id="WP_219040616.1">
    <property type="nucleotide sequence ID" value="NZ_JAHWDF010000011.1"/>
</dbReference>
<dbReference type="Pfam" id="PF02525">
    <property type="entry name" value="Flavodoxin_2"/>
    <property type="match status" value="1"/>
</dbReference>
<sequence>MKNILHVLASPLGENSFSIKLGNEIVEKLTSKYPEAKVEEYNLIQKEFQHLDGEILGAFASATPEELNERQKKALALSQEAIQKIEEADILVVGAPLYNFGIHSLQKNWLDYVCRAGVTFRYTEDGPEGLMKGKKAYIAMSSGGVYSEGAMKEVDFVAPYLNTVFNFIGIEDVTTYRVEGVAIPELKETALEKAVEAAVI</sequence>
<dbReference type="HAMAP" id="MF_01216">
    <property type="entry name" value="Azoreductase_type1"/>
    <property type="match status" value="1"/>
</dbReference>
<feature type="domain" description="Flavodoxin-like fold" evidence="2">
    <location>
        <begin position="2"/>
        <end position="197"/>
    </location>
</feature>
<comment type="subunit">
    <text evidence="1">Homodimer.</text>
</comment>
<proteinExistence type="inferred from homology"/>
<dbReference type="EMBL" id="JAHWDF010000011">
    <property type="protein sequence ID" value="MBW2962333.1"/>
    <property type="molecule type" value="Genomic_DNA"/>
</dbReference>
<evidence type="ECO:0000313" key="4">
    <source>
        <dbReference type="Proteomes" id="UP000719267"/>
    </source>
</evidence>
<gene>
    <name evidence="1" type="primary">azoR</name>
    <name evidence="3" type="ORF">KW502_11035</name>
</gene>
<dbReference type="InterPro" id="IPR050104">
    <property type="entry name" value="FMN-dep_NADH:Q_OxRdtase_AzoR1"/>
</dbReference>
<keyword evidence="1" id="KW-0560">Oxidoreductase</keyword>
<evidence type="ECO:0000259" key="2">
    <source>
        <dbReference type="Pfam" id="PF02525"/>
    </source>
</evidence>
<keyword evidence="4" id="KW-1185">Reference proteome</keyword>
<dbReference type="InterPro" id="IPR023048">
    <property type="entry name" value="NADH:quinone_OxRdtase_FMN_depd"/>
</dbReference>
<keyword evidence="1" id="KW-0285">Flavoprotein</keyword>
<accession>A0ABS6W3A0</accession>
<protein>
    <recommendedName>
        <fullName evidence="1">FMN dependent NADH:quinone oxidoreductase</fullName>
        <ecNumber evidence="1">1.6.5.-</ecNumber>
    </recommendedName>
    <alternativeName>
        <fullName evidence="1">Azo-dye reductase</fullName>
    </alternativeName>
    <alternativeName>
        <fullName evidence="1">FMN-dependent NADH-azo compound oxidoreductase</fullName>
    </alternativeName>
    <alternativeName>
        <fullName evidence="1">FMN-dependent NADH-azoreductase</fullName>
        <ecNumber evidence="1">1.7.1.17</ecNumber>
    </alternativeName>
</protein>
<dbReference type="PANTHER" id="PTHR43741">
    <property type="entry name" value="FMN-DEPENDENT NADH-AZOREDUCTASE 1"/>
    <property type="match status" value="1"/>
</dbReference>
<comment type="catalytic activity">
    <reaction evidence="1">
        <text>2 a quinone + NADH + H(+) = 2 a 1,4-benzosemiquinone + NAD(+)</text>
        <dbReference type="Rhea" id="RHEA:65952"/>
        <dbReference type="ChEBI" id="CHEBI:15378"/>
        <dbReference type="ChEBI" id="CHEBI:57540"/>
        <dbReference type="ChEBI" id="CHEBI:57945"/>
        <dbReference type="ChEBI" id="CHEBI:132124"/>
        <dbReference type="ChEBI" id="CHEBI:134225"/>
    </reaction>
</comment>
<evidence type="ECO:0000256" key="1">
    <source>
        <dbReference type="HAMAP-Rule" id="MF_01216"/>
    </source>
</evidence>
<feature type="binding site" evidence="1">
    <location>
        <begin position="141"/>
        <end position="144"/>
    </location>
    <ligand>
        <name>FMN</name>
        <dbReference type="ChEBI" id="CHEBI:58210"/>
    </ligand>
</feature>